<proteinExistence type="predicted"/>
<gene>
    <name evidence="1" type="ORF">SAMN05216574_12426</name>
</gene>
<name>A0A1I2L4C5_9ACTN</name>
<dbReference type="STRING" id="1798228.SAMN05216574_12426"/>
<organism evidence="1 2">
    <name type="scientific">Blastococcus tunisiensis</name>
    <dbReference type="NCBI Taxonomy" id="1798228"/>
    <lineage>
        <taxon>Bacteria</taxon>
        <taxon>Bacillati</taxon>
        <taxon>Actinomycetota</taxon>
        <taxon>Actinomycetes</taxon>
        <taxon>Geodermatophilales</taxon>
        <taxon>Geodermatophilaceae</taxon>
        <taxon>Blastococcus</taxon>
    </lineage>
</organism>
<dbReference type="OrthoDB" id="5195011at2"/>
<dbReference type="AlphaFoldDB" id="A0A1I2L4C5"/>
<dbReference type="EMBL" id="FOND01000024">
    <property type="protein sequence ID" value="SFF71976.1"/>
    <property type="molecule type" value="Genomic_DNA"/>
</dbReference>
<sequence length="92" mass="10181">MFPRHGHIPNAARLHITVTDVDGVQRVLTLLAGRRHAFTRFEAEEAGAGRWALRLDLITDPERLALLATRLHRLPSVLDVDTHWGAALSATA</sequence>
<reference evidence="2" key="1">
    <citation type="submission" date="2016-10" db="EMBL/GenBank/DDBJ databases">
        <authorList>
            <person name="Varghese N."/>
            <person name="Submissions S."/>
        </authorList>
    </citation>
    <scope>NUCLEOTIDE SEQUENCE [LARGE SCALE GENOMIC DNA]</scope>
    <source>
        <strain evidence="2">DSM 46838</strain>
    </source>
</reference>
<protein>
    <recommendedName>
        <fullName evidence="3">ACT domain-containing protein</fullName>
    </recommendedName>
</protein>
<dbReference type="RefSeq" id="WP_092203062.1">
    <property type="nucleotide sequence ID" value="NZ_FOND01000024.1"/>
</dbReference>
<evidence type="ECO:0008006" key="3">
    <source>
        <dbReference type="Google" id="ProtNLM"/>
    </source>
</evidence>
<accession>A0A1I2L4C5</accession>
<evidence type="ECO:0000313" key="2">
    <source>
        <dbReference type="Proteomes" id="UP000198589"/>
    </source>
</evidence>
<evidence type="ECO:0000313" key="1">
    <source>
        <dbReference type="EMBL" id="SFF71976.1"/>
    </source>
</evidence>
<dbReference type="Proteomes" id="UP000198589">
    <property type="component" value="Unassembled WGS sequence"/>
</dbReference>
<keyword evidence="2" id="KW-1185">Reference proteome</keyword>